<gene>
    <name evidence="5" type="ORF">PNOK_0456400</name>
</gene>
<feature type="compositionally biased region" description="Acidic residues" evidence="4">
    <location>
        <begin position="341"/>
        <end position="354"/>
    </location>
</feature>
<evidence type="ECO:0000256" key="2">
    <source>
        <dbReference type="ARBA" id="ARBA00023242"/>
    </source>
</evidence>
<dbReference type="Pfam" id="PF05615">
    <property type="entry name" value="THOC7"/>
    <property type="match status" value="1"/>
</dbReference>
<feature type="compositionally biased region" description="Polar residues" evidence="4">
    <location>
        <begin position="296"/>
        <end position="308"/>
    </location>
</feature>
<dbReference type="FunCoup" id="A0A286UJ70">
    <property type="interactions" value="41"/>
</dbReference>
<dbReference type="STRING" id="2282107.A0A286UJ70"/>
<dbReference type="OrthoDB" id="205166at2759"/>
<feature type="compositionally biased region" description="Basic and acidic residues" evidence="4">
    <location>
        <begin position="238"/>
        <end position="248"/>
    </location>
</feature>
<feature type="compositionally biased region" description="Low complexity" evidence="4">
    <location>
        <begin position="271"/>
        <end position="295"/>
    </location>
</feature>
<keyword evidence="6" id="KW-1185">Reference proteome</keyword>
<feature type="compositionally biased region" description="Polar residues" evidence="4">
    <location>
        <begin position="254"/>
        <end position="270"/>
    </location>
</feature>
<dbReference type="GO" id="GO:0000445">
    <property type="term" value="C:THO complex part of transcription export complex"/>
    <property type="evidence" value="ECO:0007669"/>
    <property type="project" value="InterPro"/>
</dbReference>
<dbReference type="AlphaFoldDB" id="A0A286UJ70"/>
<feature type="coiled-coil region" evidence="3">
    <location>
        <begin position="101"/>
        <end position="175"/>
    </location>
</feature>
<proteinExistence type="predicted"/>
<name>A0A286UJ70_9AGAM</name>
<accession>A0A286UJ70</accession>
<dbReference type="InterPro" id="IPR008501">
    <property type="entry name" value="THOC7/Mft1"/>
</dbReference>
<feature type="compositionally biased region" description="Polar residues" evidence="4">
    <location>
        <begin position="206"/>
        <end position="215"/>
    </location>
</feature>
<feature type="region of interest" description="Disordered" evidence="4">
    <location>
        <begin position="206"/>
        <end position="395"/>
    </location>
</feature>
<evidence type="ECO:0000313" key="5">
    <source>
        <dbReference type="EMBL" id="PAV19630.1"/>
    </source>
</evidence>
<sequence length="395" mass="43732">MPASNSMSSLVPLSIEEEDALIRTRITNDERSLRRLTKRFHSYASIAIPSYPPNFSSAPSSIDEARESFLVELASFQLSLRKSRMICDTEKRQADVYRKQNKKIAEEHIVLKNEIEELKIALEQAQLERRRKIEYDQIAEKINSLPSREELELSIAALESDMQIMRDEQEEQDRSILSRKTFMDSIVHDITKLRLLGKDIPKLDTSVSQAPSEAQSPVPGGTGMDVDGIDSIVVTEGEGDKDVSEGRAKAGSLHSFNPSAKSFNPRPTSNLLQTATQQLRAQKSSSSINLRRSTSGAMLTPSTSNSREATPAVPGLLTPMGESDLSPLTSPVPLDNKREDGEEVEEGEDVEMGEVSEKESAVNTLKQREEEGEAEDREEGEASDESSVLSDPPEE</sequence>
<organism evidence="5 6">
    <name type="scientific">Pyrrhoderma noxium</name>
    <dbReference type="NCBI Taxonomy" id="2282107"/>
    <lineage>
        <taxon>Eukaryota</taxon>
        <taxon>Fungi</taxon>
        <taxon>Dikarya</taxon>
        <taxon>Basidiomycota</taxon>
        <taxon>Agaricomycotina</taxon>
        <taxon>Agaricomycetes</taxon>
        <taxon>Hymenochaetales</taxon>
        <taxon>Hymenochaetaceae</taxon>
        <taxon>Pyrrhoderma</taxon>
    </lineage>
</organism>
<comment type="caution">
    <text evidence="5">The sequence shown here is derived from an EMBL/GenBank/DDBJ whole genome shotgun (WGS) entry which is preliminary data.</text>
</comment>
<keyword evidence="3" id="KW-0175">Coiled coil</keyword>
<dbReference type="InParanoid" id="A0A286UJ70"/>
<keyword evidence="2" id="KW-0539">Nucleus</keyword>
<feature type="compositionally biased region" description="Acidic residues" evidence="4">
    <location>
        <begin position="370"/>
        <end position="384"/>
    </location>
</feature>
<protein>
    <submittedName>
        <fullName evidence="5">Tho complex 7</fullName>
    </submittedName>
</protein>
<dbReference type="EMBL" id="NBII01000004">
    <property type="protein sequence ID" value="PAV19630.1"/>
    <property type="molecule type" value="Genomic_DNA"/>
</dbReference>
<evidence type="ECO:0000313" key="6">
    <source>
        <dbReference type="Proteomes" id="UP000217199"/>
    </source>
</evidence>
<evidence type="ECO:0000256" key="1">
    <source>
        <dbReference type="ARBA" id="ARBA00004123"/>
    </source>
</evidence>
<evidence type="ECO:0000256" key="4">
    <source>
        <dbReference type="SAM" id="MobiDB-lite"/>
    </source>
</evidence>
<evidence type="ECO:0000256" key="3">
    <source>
        <dbReference type="SAM" id="Coils"/>
    </source>
</evidence>
<comment type="subcellular location">
    <subcellularLocation>
        <location evidence="1">Nucleus</location>
    </subcellularLocation>
</comment>
<dbReference type="GO" id="GO:0006397">
    <property type="term" value="P:mRNA processing"/>
    <property type="evidence" value="ECO:0007669"/>
    <property type="project" value="InterPro"/>
</dbReference>
<dbReference type="Proteomes" id="UP000217199">
    <property type="component" value="Unassembled WGS sequence"/>
</dbReference>
<reference evidence="5 6" key="1">
    <citation type="journal article" date="2017" name="Mol. Ecol.">
        <title>Comparative and population genomic landscape of Phellinus noxius: A hypervariable fungus causing root rot in trees.</title>
        <authorList>
            <person name="Chung C.L."/>
            <person name="Lee T.J."/>
            <person name="Akiba M."/>
            <person name="Lee H.H."/>
            <person name="Kuo T.H."/>
            <person name="Liu D."/>
            <person name="Ke H.M."/>
            <person name="Yokoi T."/>
            <person name="Roa M.B."/>
            <person name="Lu M.J."/>
            <person name="Chang Y.Y."/>
            <person name="Ann P.J."/>
            <person name="Tsai J.N."/>
            <person name="Chen C.Y."/>
            <person name="Tzean S.S."/>
            <person name="Ota Y."/>
            <person name="Hattori T."/>
            <person name="Sahashi N."/>
            <person name="Liou R.F."/>
            <person name="Kikuchi T."/>
            <person name="Tsai I.J."/>
        </authorList>
    </citation>
    <scope>NUCLEOTIDE SEQUENCE [LARGE SCALE GENOMIC DNA]</scope>
    <source>
        <strain evidence="5 6">FFPRI411160</strain>
    </source>
</reference>